<dbReference type="InterPro" id="IPR016163">
    <property type="entry name" value="Ald_DH_C"/>
</dbReference>
<evidence type="ECO:0000259" key="8">
    <source>
        <dbReference type="Pfam" id="PF00171"/>
    </source>
</evidence>
<feature type="active site" evidence="5 6">
    <location>
        <position position="218"/>
    </location>
</feature>
<dbReference type="SUPFAM" id="SSF53720">
    <property type="entry name" value="ALDH-like"/>
    <property type="match status" value="1"/>
</dbReference>
<dbReference type="InterPro" id="IPR016161">
    <property type="entry name" value="Ald_DH/histidinol_DH"/>
</dbReference>
<dbReference type="InterPro" id="IPR016162">
    <property type="entry name" value="Ald_DH_N"/>
</dbReference>
<gene>
    <name evidence="9" type="ORF">FRZ40_12000</name>
</gene>
<evidence type="ECO:0000256" key="4">
    <source>
        <dbReference type="PIRNR" id="PIRNR036492"/>
    </source>
</evidence>
<evidence type="ECO:0000256" key="1">
    <source>
        <dbReference type="ARBA" id="ARBA00009986"/>
    </source>
</evidence>
<dbReference type="GO" id="GO:0006081">
    <property type="term" value="P:aldehyde metabolic process"/>
    <property type="evidence" value="ECO:0007669"/>
    <property type="project" value="InterPro"/>
</dbReference>
<organism evidence="9 10">
    <name type="scientific">Paraburkholderia azotifigens</name>
    <dbReference type="NCBI Taxonomy" id="2057004"/>
    <lineage>
        <taxon>Bacteria</taxon>
        <taxon>Pseudomonadati</taxon>
        <taxon>Pseudomonadota</taxon>
        <taxon>Betaproteobacteria</taxon>
        <taxon>Burkholderiales</taxon>
        <taxon>Burkholderiaceae</taxon>
        <taxon>Paraburkholderia</taxon>
    </lineage>
</organism>
<dbReference type="InterPro" id="IPR015590">
    <property type="entry name" value="Aldehyde_DH_dom"/>
</dbReference>
<evidence type="ECO:0000313" key="10">
    <source>
        <dbReference type="Proteomes" id="UP000321776"/>
    </source>
</evidence>
<comment type="caution">
    <text evidence="9">The sequence shown here is derived from an EMBL/GenBank/DDBJ whole genome shotgun (WGS) entry which is preliminary data.</text>
</comment>
<dbReference type="Gene3D" id="3.40.309.10">
    <property type="entry name" value="Aldehyde Dehydrogenase, Chain A, domain 2"/>
    <property type="match status" value="1"/>
</dbReference>
<keyword evidence="2 4" id="KW-0560">Oxidoreductase</keyword>
<sequence length="472" mass="51740">MKNDLPEIAALSALLREQRAAFLRAPYPSWEQRAEHLKALRDVLLDNRDALADAMHADFGNRAKEEILLAEFLLIKEEIDGALRHGKRWMKAQRRAANKWLLPARARVVPQPLGVAGIIVPWNYPVLLAAGPLISALAAGNRAIIKMSELTPRTSMLFEQLISQTFSRDHVAVVNGDAALAAAFGAQPFDHLLFTGSTKVGRDVMRAAAEHLTPVTLELGGKSPAIVGPQARFDYAVDSIVAGKTLNAGQTCVAPDYVLVPRGKEQAFIERARTRMARLYPNFARNTDYTSIISPRHFARLQRLADEAREQGAQLHALTDAAPDAAARRFPLIAVTDAPDSVTLMQEEIFGPLLPVIPYDSLDDAIAWVNARPRPLSLYLYDEDKATIARVTHETIAGGMAVNETLMHLACESLPFGGVGASGMGAYHGYEGFVTFSKMKPVLTQARFNARGLIAPPYGRRVRALLALMLRF</sequence>
<protein>
    <recommendedName>
        <fullName evidence="4">Aldehyde dehydrogenase</fullName>
    </recommendedName>
</protein>
<dbReference type="FunFam" id="3.40.605.10:FF:000004">
    <property type="entry name" value="Aldehyde dehydrogenase"/>
    <property type="match status" value="1"/>
</dbReference>
<evidence type="ECO:0000256" key="7">
    <source>
        <dbReference type="RuleBase" id="RU003345"/>
    </source>
</evidence>
<dbReference type="RefSeq" id="WP_147234228.1">
    <property type="nucleotide sequence ID" value="NZ_VOQS01000001.1"/>
</dbReference>
<dbReference type="InterPro" id="IPR029510">
    <property type="entry name" value="Ald_DH_CS_GLU"/>
</dbReference>
<dbReference type="InterPro" id="IPR012394">
    <property type="entry name" value="Aldehyde_DH_NAD(P)"/>
</dbReference>
<dbReference type="CDD" id="cd07133">
    <property type="entry name" value="ALDH_CALDH_CalB"/>
    <property type="match status" value="1"/>
</dbReference>
<feature type="active site" evidence="5">
    <location>
        <position position="252"/>
    </location>
</feature>
<dbReference type="Pfam" id="PF00171">
    <property type="entry name" value="Aldedh"/>
    <property type="match status" value="1"/>
</dbReference>
<dbReference type="AlphaFoldDB" id="A0A5C6VUE8"/>
<dbReference type="PIRSF" id="PIRSF036492">
    <property type="entry name" value="ALDH"/>
    <property type="match status" value="1"/>
</dbReference>
<evidence type="ECO:0000256" key="3">
    <source>
        <dbReference type="ARBA" id="ARBA00023027"/>
    </source>
</evidence>
<dbReference type="PANTHER" id="PTHR43570">
    <property type="entry name" value="ALDEHYDE DEHYDROGENASE"/>
    <property type="match status" value="1"/>
</dbReference>
<keyword evidence="3" id="KW-0520">NAD</keyword>
<dbReference type="PANTHER" id="PTHR43570:SF20">
    <property type="entry name" value="ALDEHYDE DEHYDROGENASE ALDX-RELATED"/>
    <property type="match status" value="1"/>
</dbReference>
<dbReference type="Gene3D" id="3.40.605.10">
    <property type="entry name" value="Aldehyde Dehydrogenase, Chain A, domain 1"/>
    <property type="match status" value="1"/>
</dbReference>
<evidence type="ECO:0000256" key="6">
    <source>
        <dbReference type="PROSITE-ProRule" id="PRU10007"/>
    </source>
</evidence>
<comment type="similarity">
    <text evidence="1 4 7">Belongs to the aldehyde dehydrogenase family.</text>
</comment>
<dbReference type="Proteomes" id="UP000321776">
    <property type="component" value="Unassembled WGS sequence"/>
</dbReference>
<dbReference type="GO" id="GO:0005737">
    <property type="term" value="C:cytoplasm"/>
    <property type="evidence" value="ECO:0007669"/>
    <property type="project" value="TreeGrafter"/>
</dbReference>
<dbReference type="EMBL" id="VOQS01000001">
    <property type="protein sequence ID" value="TXC88246.1"/>
    <property type="molecule type" value="Genomic_DNA"/>
</dbReference>
<evidence type="ECO:0000313" key="9">
    <source>
        <dbReference type="EMBL" id="TXC88246.1"/>
    </source>
</evidence>
<name>A0A5C6VUE8_9BURK</name>
<proteinExistence type="inferred from homology"/>
<dbReference type="PROSITE" id="PS00687">
    <property type="entry name" value="ALDEHYDE_DEHYDR_GLU"/>
    <property type="match status" value="1"/>
</dbReference>
<evidence type="ECO:0000256" key="5">
    <source>
        <dbReference type="PIRSR" id="PIRSR036492-1"/>
    </source>
</evidence>
<feature type="domain" description="Aldehyde dehydrogenase" evidence="8">
    <location>
        <begin position="20"/>
        <end position="441"/>
    </location>
</feature>
<dbReference type="GO" id="GO:0004029">
    <property type="term" value="F:aldehyde dehydrogenase (NAD+) activity"/>
    <property type="evidence" value="ECO:0007669"/>
    <property type="project" value="TreeGrafter"/>
</dbReference>
<accession>A0A5C6VUE8</accession>
<evidence type="ECO:0000256" key="2">
    <source>
        <dbReference type="ARBA" id="ARBA00023002"/>
    </source>
</evidence>
<reference evidence="9 10" key="1">
    <citation type="journal article" date="2018" name="Int. J. Syst. Evol. Microbiol.">
        <title>Paraburkholderia azotifigens sp. nov., a nitrogen-fixing bacterium isolated from paddy soil.</title>
        <authorList>
            <person name="Choi G.M."/>
            <person name="Im W.T."/>
        </authorList>
    </citation>
    <scope>NUCLEOTIDE SEQUENCE [LARGE SCALE GENOMIC DNA]</scope>
    <source>
        <strain evidence="9 10">NF 2-5-3</strain>
    </source>
</reference>